<reference evidence="2 4" key="2">
    <citation type="journal article" date="2018" name="Plant J.">
        <title>The Physcomitrella patens chromosome-scale assembly reveals moss genome structure and evolution.</title>
        <authorList>
            <person name="Lang D."/>
            <person name="Ullrich K.K."/>
            <person name="Murat F."/>
            <person name="Fuchs J."/>
            <person name="Jenkins J."/>
            <person name="Haas F.B."/>
            <person name="Piednoel M."/>
            <person name="Gundlach H."/>
            <person name="Van Bel M."/>
            <person name="Meyberg R."/>
            <person name="Vives C."/>
            <person name="Morata J."/>
            <person name="Symeonidi A."/>
            <person name="Hiss M."/>
            <person name="Muchero W."/>
            <person name="Kamisugi Y."/>
            <person name="Saleh O."/>
            <person name="Blanc G."/>
            <person name="Decker E.L."/>
            <person name="van Gessel N."/>
            <person name="Grimwood J."/>
            <person name="Hayes R.D."/>
            <person name="Graham S.W."/>
            <person name="Gunter L.E."/>
            <person name="McDaniel S.F."/>
            <person name="Hoernstein S.N.W."/>
            <person name="Larsson A."/>
            <person name="Li F.W."/>
            <person name="Perroud P.F."/>
            <person name="Phillips J."/>
            <person name="Ranjan P."/>
            <person name="Rokshar D.S."/>
            <person name="Rothfels C.J."/>
            <person name="Schneider L."/>
            <person name="Shu S."/>
            <person name="Stevenson D.W."/>
            <person name="Thummler F."/>
            <person name="Tillich M."/>
            <person name="Villarreal Aguilar J.C."/>
            <person name="Widiez T."/>
            <person name="Wong G.K."/>
            <person name="Wymore A."/>
            <person name="Zhang Y."/>
            <person name="Zimmer A.D."/>
            <person name="Quatrano R.S."/>
            <person name="Mayer K.F.X."/>
            <person name="Goodstein D."/>
            <person name="Casacuberta J.M."/>
            <person name="Vandepoele K."/>
            <person name="Reski R."/>
            <person name="Cuming A.C."/>
            <person name="Tuskan G.A."/>
            <person name="Maumus F."/>
            <person name="Salse J."/>
            <person name="Schmutz J."/>
            <person name="Rensing S.A."/>
        </authorList>
    </citation>
    <scope>NUCLEOTIDE SEQUENCE [LARGE SCALE GENOMIC DNA]</scope>
    <source>
        <strain evidence="3 4">cv. Gransden 2004</strain>
    </source>
</reference>
<dbReference type="EMBL" id="ABEU02000012">
    <property type="protein sequence ID" value="PNR44331.1"/>
    <property type="molecule type" value="Genomic_DNA"/>
</dbReference>
<feature type="compositionally biased region" description="Basic residues" evidence="1">
    <location>
        <begin position="109"/>
        <end position="122"/>
    </location>
</feature>
<feature type="compositionally biased region" description="Low complexity" evidence="1">
    <location>
        <begin position="204"/>
        <end position="213"/>
    </location>
</feature>
<proteinExistence type="predicted"/>
<dbReference type="InParanoid" id="A0A2K1JS23"/>
<evidence type="ECO:0000313" key="2">
    <source>
        <dbReference type="EMBL" id="PNR44331.1"/>
    </source>
</evidence>
<evidence type="ECO:0000256" key="1">
    <source>
        <dbReference type="SAM" id="MobiDB-lite"/>
    </source>
</evidence>
<feature type="compositionally biased region" description="Polar residues" evidence="1">
    <location>
        <begin position="93"/>
        <end position="108"/>
    </location>
</feature>
<keyword evidence="4" id="KW-1185">Reference proteome</keyword>
<accession>A0A2K1JS23</accession>
<protein>
    <submittedName>
        <fullName evidence="2 3">Uncharacterized protein</fullName>
    </submittedName>
</protein>
<dbReference type="Gramene" id="Pp3c12_24791V3.1">
    <property type="protein sequence ID" value="Pp3c12_24791V3.1"/>
    <property type="gene ID" value="Pp3c12_24791"/>
</dbReference>
<organism evidence="2">
    <name type="scientific">Physcomitrium patens</name>
    <name type="common">Spreading-leaved earth moss</name>
    <name type="synonym">Physcomitrella patens</name>
    <dbReference type="NCBI Taxonomy" id="3218"/>
    <lineage>
        <taxon>Eukaryota</taxon>
        <taxon>Viridiplantae</taxon>
        <taxon>Streptophyta</taxon>
        <taxon>Embryophyta</taxon>
        <taxon>Bryophyta</taxon>
        <taxon>Bryophytina</taxon>
        <taxon>Bryopsida</taxon>
        <taxon>Funariidae</taxon>
        <taxon>Funariales</taxon>
        <taxon>Funariaceae</taxon>
        <taxon>Physcomitrium</taxon>
    </lineage>
</organism>
<feature type="compositionally biased region" description="Basic residues" evidence="1">
    <location>
        <begin position="129"/>
        <end position="140"/>
    </location>
</feature>
<reference evidence="3" key="3">
    <citation type="submission" date="2020-12" db="UniProtKB">
        <authorList>
            <consortium name="EnsemblPlants"/>
        </authorList>
    </citation>
    <scope>IDENTIFICATION</scope>
</reference>
<feature type="compositionally biased region" description="Basic and acidic residues" evidence="1">
    <location>
        <begin position="73"/>
        <end position="84"/>
    </location>
</feature>
<name>A0A2K1JS23_PHYPA</name>
<feature type="region of interest" description="Disordered" evidence="1">
    <location>
        <begin position="34"/>
        <end position="213"/>
    </location>
</feature>
<dbReference type="EnsemblPlants" id="Pp3c12_24791V3.1">
    <property type="protein sequence ID" value="Pp3c12_24791V3.1"/>
    <property type="gene ID" value="Pp3c12_24791"/>
</dbReference>
<feature type="compositionally biased region" description="Basic and acidic residues" evidence="1">
    <location>
        <begin position="151"/>
        <end position="162"/>
    </location>
</feature>
<evidence type="ECO:0000313" key="3">
    <source>
        <dbReference type="EnsemblPlants" id="Pp3c12_24791V3.1"/>
    </source>
</evidence>
<sequence length="213" mass="24143">MWKMSKNEPAEAAIPVVLEEMDFLVDAMAAQNGGNQNRRITRRRRRGQQLVASNRKAPKILNATGPPTRTRRREAPPESTERNRIMRHRRTLGASTTAQPAPSDTPARTTKRNKGRAARCRTRTNSSRIRSKSRIGKNKRGGNPWTLQPTEQERPDHVDNSRFHRNKNSAPPPTTENNSYANQPCPQHTPKQDRHQTTPPPSPQHTAPKQQNP</sequence>
<reference evidence="2 4" key="1">
    <citation type="journal article" date="2008" name="Science">
        <title>The Physcomitrella genome reveals evolutionary insights into the conquest of land by plants.</title>
        <authorList>
            <person name="Rensing S."/>
            <person name="Lang D."/>
            <person name="Zimmer A."/>
            <person name="Terry A."/>
            <person name="Salamov A."/>
            <person name="Shapiro H."/>
            <person name="Nishiyama T."/>
            <person name="Perroud P.-F."/>
            <person name="Lindquist E."/>
            <person name="Kamisugi Y."/>
            <person name="Tanahashi T."/>
            <person name="Sakakibara K."/>
            <person name="Fujita T."/>
            <person name="Oishi K."/>
            <person name="Shin-I T."/>
            <person name="Kuroki Y."/>
            <person name="Toyoda A."/>
            <person name="Suzuki Y."/>
            <person name="Hashimoto A."/>
            <person name="Yamaguchi K."/>
            <person name="Sugano A."/>
            <person name="Kohara Y."/>
            <person name="Fujiyama A."/>
            <person name="Anterola A."/>
            <person name="Aoki S."/>
            <person name="Ashton N."/>
            <person name="Barbazuk W.B."/>
            <person name="Barker E."/>
            <person name="Bennetzen J."/>
            <person name="Bezanilla M."/>
            <person name="Blankenship R."/>
            <person name="Cho S.H."/>
            <person name="Dutcher S."/>
            <person name="Estelle M."/>
            <person name="Fawcett J.A."/>
            <person name="Gundlach H."/>
            <person name="Hanada K."/>
            <person name="Heyl A."/>
            <person name="Hicks K.A."/>
            <person name="Hugh J."/>
            <person name="Lohr M."/>
            <person name="Mayer K."/>
            <person name="Melkozernov A."/>
            <person name="Murata T."/>
            <person name="Nelson D."/>
            <person name="Pils B."/>
            <person name="Prigge M."/>
            <person name="Reiss B."/>
            <person name="Renner T."/>
            <person name="Rombauts S."/>
            <person name="Rushton P."/>
            <person name="Sanderfoot A."/>
            <person name="Schween G."/>
            <person name="Shiu S.-H."/>
            <person name="Stueber K."/>
            <person name="Theodoulou F.L."/>
            <person name="Tu H."/>
            <person name="Van de Peer Y."/>
            <person name="Verrier P.J."/>
            <person name="Waters E."/>
            <person name="Wood A."/>
            <person name="Yang L."/>
            <person name="Cove D."/>
            <person name="Cuming A."/>
            <person name="Hasebe M."/>
            <person name="Lucas S."/>
            <person name="Mishler D.B."/>
            <person name="Reski R."/>
            <person name="Grigoriev I."/>
            <person name="Quatrano R.S."/>
            <person name="Boore J.L."/>
        </authorList>
    </citation>
    <scope>NUCLEOTIDE SEQUENCE [LARGE SCALE GENOMIC DNA]</scope>
    <source>
        <strain evidence="3 4">cv. Gransden 2004</strain>
    </source>
</reference>
<dbReference type="AlphaFoldDB" id="A0A2K1JS23"/>
<gene>
    <name evidence="2" type="ORF">PHYPA_016715</name>
</gene>
<evidence type="ECO:0000313" key="4">
    <source>
        <dbReference type="Proteomes" id="UP000006727"/>
    </source>
</evidence>
<feature type="compositionally biased region" description="Polar residues" evidence="1">
    <location>
        <begin position="175"/>
        <end position="186"/>
    </location>
</feature>
<dbReference type="Proteomes" id="UP000006727">
    <property type="component" value="Chromosome 12"/>
</dbReference>